<keyword evidence="8 10" id="KW-1133">Transmembrane helix</keyword>
<evidence type="ECO:0000256" key="1">
    <source>
        <dbReference type="ARBA" id="ARBA00004141"/>
    </source>
</evidence>
<evidence type="ECO:0000256" key="10">
    <source>
        <dbReference type="SAM" id="Phobius"/>
    </source>
</evidence>
<proteinExistence type="inferred from homology"/>
<feature type="transmembrane region" description="Helical" evidence="10">
    <location>
        <begin position="98"/>
        <end position="125"/>
    </location>
</feature>
<evidence type="ECO:0000256" key="3">
    <source>
        <dbReference type="ARBA" id="ARBA00006143"/>
    </source>
</evidence>
<dbReference type="Pfam" id="PF02683">
    <property type="entry name" value="DsbD_TM"/>
    <property type="match status" value="1"/>
</dbReference>
<dbReference type="InterPro" id="IPR003834">
    <property type="entry name" value="Cyt_c_assmbl_TM_dom"/>
</dbReference>
<dbReference type="GO" id="GO:0009507">
    <property type="term" value="C:chloroplast"/>
    <property type="evidence" value="ECO:0007669"/>
    <property type="project" value="UniProtKB-SubCell"/>
</dbReference>
<evidence type="ECO:0000256" key="5">
    <source>
        <dbReference type="ARBA" id="ARBA00022640"/>
    </source>
</evidence>
<feature type="transmembrane region" description="Helical" evidence="10">
    <location>
        <begin position="216"/>
        <end position="241"/>
    </location>
</feature>
<comment type="caution">
    <text evidence="12">The sequence shown here is derived from an EMBL/GenBank/DDBJ whole genome shotgun (WGS) entry which is preliminary data.</text>
</comment>
<keyword evidence="4" id="KW-0150">Chloroplast</keyword>
<evidence type="ECO:0000256" key="8">
    <source>
        <dbReference type="ARBA" id="ARBA00022989"/>
    </source>
</evidence>
<evidence type="ECO:0000256" key="4">
    <source>
        <dbReference type="ARBA" id="ARBA00022528"/>
    </source>
</evidence>
<dbReference type="OrthoDB" id="40974at2759"/>
<keyword evidence="5" id="KW-0934">Plastid</keyword>
<reference evidence="12 13" key="1">
    <citation type="journal article" date="2017" name="Mol. Biol. Evol.">
        <title>The 4-celled Tetrabaena socialis nuclear genome reveals the essential components for genetic control of cell number at the origin of multicellularity in the volvocine lineage.</title>
        <authorList>
            <person name="Featherston J."/>
            <person name="Arakaki Y."/>
            <person name="Hanschen E.R."/>
            <person name="Ferris P.J."/>
            <person name="Michod R.E."/>
            <person name="Olson B.J.S.C."/>
            <person name="Nozaki H."/>
            <person name="Durand P.M."/>
        </authorList>
    </citation>
    <scope>NUCLEOTIDE SEQUENCE [LARGE SCALE GENOMIC DNA]</scope>
    <source>
        <strain evidence="12 13">NIES-571</strain>
    </source>
</reference>
<gene>
    <name evidence="12" type="ORF">TSOC_001842</name>
</gene>
<feature type="domain" description="Cytochrome C biogenesis protein transmembrane" evidence="11">
    <location>
        <begin position="97"/>
        <end position="275"/>
    </location>
</feature>
<dbReference type="GO" id="GO:0017004">
    <property type="term" value="P:cytochrome complex assembly"/>
    <property type="evidence" value="ECO:0007669"/>
    <property type="project" value="UniProtKB-KW"/>
</dbReference>
<evidence type="ECO:0000256" key="6">
    <source>
        <dbReference type="ARBA" id="ARBA00022692"/>
    </source>
</evidence>
<feature type="transmembrane region" description="Helical" evidence="10">
    <location>
        <begin position="253"/>
        <end position="273"/>
    </location>
</feature>
<evidence type="ECO:0000313" key="13">
    <source>
        <dbReference type="Proteomes" id="UP000236333"/>
    </source>
</evidence>
<dbReference type="PANTHER" id="PTHR31272:SF6">
    <property type="entry name" value="CYTOCHROME C-TYPE BIOGENESIS CCDA-LIKE CHLOROPLASTIC PROTEIN"/>
    <property type="match status" value="1"/>
</dbReference>
<evidence type="ECO:0000256" key="9">
    <source>
        <dbReference type="ARBA" id="ARBA00023136"/>
    </source>
</evidence>
<keyword evidence="6 10" id="KW-0812">Transmembrane</keyword>
<sequence>MLAESAPTQWRCPVRSASVRRVSRQLRRAWGHDRQHARTAYRSALLDSTALCHAAPSQELYQVADQASDSLMQSLFAVGQSADALVATQLAGVTPLTYLIVLGAGLVTSLSPCTLSVLPLTIGYIGGYSQDGQANKPKLGVQAVSFSFGLATTLAVLGIASSFLGRAYGQIGSGLPVAVGLVAVVMGLNLLEVVQLRLPSLDVDVRTAPVPPALQAYLAGGTFALAASPCSTPVLATLLAYVSSTRDPLEGGALLLAYTCGYVTPLLLAASFTGVVKELLALRRYSAWVTPASGVLLVTGGTYTLLSRLLPA</sequence>
<name>A0A2J8AFP8_9CHLO</name>
<dbReference type="EMBL" id="PGGS01000032">
    <property type="protein sequence ID" value="PNH11312.1"/>
    <property type="molecule type" value="Genomic_DNA"/>
</dbReference>
<evidence type="ECO:0000256" key="7">
    <source>
        <dbReference type="ARBA" id="ARBA00022748"/>
    </source>
</evidence>
<feature type="transmembrane region" description="Helical" evidence="10">
    <location>
        <begin position="145"/>
        <end position="165"/>
    </location>
</feature>
<evidence type="ECO:0000259" key="11">
    <source>
        <dbReference type="Pfam" id="PF02683"/>
    </source>
</evidence>
<protein>
    <submittedName>
        <fullName evidence="12">Cytochrome c-type biogenesis ccda-like chloroplastic protein 2</fullName>
    </submittedName>
</protein>
<organism evidence="12 13">
    <name type="scientific">Tetrabaena socialis</name>
    <dbReference type="NCBI Taxonomy" id="47790"/>
    <lineage>
        <taxon>Eukaryota</taxon>
        <taxon>Viridiplantae</taxon>
        <taxon>Chlorophyta</taxon>
        <taxon>core chlorophytes</taxon>
        <taxon>Chlorophyceae</taxon>
        <taxon>CS clade</taxon>
        <taxon>Chlamydomonadales</taxon>
        <taxon>Tetrabaenaceae</taxon>
        <taxon>Tetrabaena</taxon>
    </lineage>
</organism>
<evidence type="ECO:0000313" key="12">
    <source>
        <dbReference type="EMBL" id="PNH11312.1"/>
    </source>
</evidence>
<keyword evidence="9 10" id="KW-0472">Membrane</keyword>
<feature type="transmembrane region" description="Helical" evidence="10">
    <location>
        <begin position="177"/>
        <end position="196"/>
    </location>
</feature>
<keyword evidence="13" id="KW-1185">Reference proteome</keyword>
<dbReference type="PANTHER" id="PTHR31272">
    <property type="entry name" value="CYTOCHROME C-TYPE BIOGENESIS PROTEIN HI_1454-RELATED"/>
    <property type="match status" value="1"/>
</dbReference>
<keyword evidence="7" id="KW-0201">Cytochrome c-type biogenesis</keyword>
<accession>A0A2J8AFP8</accession>
<comment type="subcellular location">
    <subcellularLocation>
        <location evidence="1">Membrane</location>
        <topology evidence="1">Multi-pass membrane protein</topology>
    </subcellularLocation>
    <subcellularLocation>
        <location evidence="2">Plastid</location>
        <location evidence="2">Chloroplast</location>
    </subcellularLocation>
</comment>
<dbReference type="InterPro" id="IPR051790">
    <property type="entry name" value="Cytochrome_c-biogenesis_DsbD"/>
</dbReference>
<dbReference type="GO" id="GO:0016020">
    <property type="term" value="C:membrane"/>
    <property type="evidence" value="ECO:0007669"/>
    <property type="project" value="UniProtKB-SubCell"/>
</dbReference>
<dbReference type="AlphaFoldDB" id="A0A2J8AFP8"/>
<dbReference type="Proteomes" id="UP000236333">
    <property type="component" value="Unassembled WGS sequence"/>
</dbReference>
<comment type="similarity">
    <text evidence="3">Belongs to the DsbD family.</text>
</comment>
<feature type="transmembrane region" description="Helical" evidence="10">
    <location>
        <begin position="285"/>
        <end position="306"/>
    </location>
</feature>
<evidence type="ECO:0000256" key="2">
    <source>
        <dbReference type="ARBA" id="ARBA00004229"/>
    </source>
</evidence>